<dbReference type="Proteomes" id="UP000310066">
    <property type="component" value="Unassembled WGS sequence"/>
</dbReference>
<feature type="region of interest" description="Disordered" evidence="1">
    <location>
        <begin position="274"/>
        <end position="311"/>
    </location>
</feature>
<sequence>MDSMRNLSTSLPNSSRRRLDRPELLMDFKAAALSVTNLYKSAVSVQGKARAIGYQDALDDLLGFLDKENMGLMDGEGWRIRQWATERLDDGGPRQASSDDEGEVAKEEEPIPAATRSSSPEVQRKVAVPRVSSEEAPSHRRIVSEPPLPQQQPQTQLPETPLIAPTDVFTFRSTHPYPTNHDRETSMELDKDASSTISTTSSTPPSNTSTSSDATVRVYTRPSRSHRHTNHNRQRERGGDNSRGGTISLNLATGSGSKRKIPYPDFFDISGMNFDGHDRRDPSGSGRGAGGGGKRGGMFERMPRLASRWLA</sequence>
<proteinExistence type="predicted"/>
<accession>A0A4V5N906</accession>
<gene>
    <name evidence="2" type="ORF">B0A54_10700</name>
</gene>
<feature type="compositionally biased region" description="Polar residues" evidence="1">
    <location>
        <begin position="243"/>
        <end position="256"/>
    </location>
</feature>
<feature type="compositionally biased region" description="Gly residues" evidence="1">
    <location>
        <begin position="285"/>
        <end position="296"/>
    </location>
</feature>
<evidence type="ECO:0000313" key="3">
    <source>
        <dbReference type="Proteomes" id="UP000310066"/>
    </source>
</evidence>
<feature type="compositionally biased region" description="Low complexity" evidence="1">
    <location>
        <begin position="194"/>
        <end position="212"/>
    </location>
</feature>
<dbReference type="PANTHER" id="PTHR38645">
    <property type="entry name" value="CHROMOSOME 9, WHOLE GENOME SHOTGUN SEQUENCE"/>
    <property type="match status" value="1"/>
</dbReference>
<dbReference type="PANTHER" id="PTHR38645:SF1">
    <property type="entry name" value="YALI0F12243P"/>
    <property type="match status" value="1"/>
</dbReference>
<dbReference type="AlphaFoldDB" id="A0A4V5N906"/>
<dbReference type="OrthoDB" id="21418at2759"/>
<feature type="region of interest" description="Disordered" evidence="1">
    <location>
        <begin position="89"/>
        <end position="260"/>
    </location>
</feature>
<feature type="compositionally biased region" description="Low complexity" evidence="1">
    <location>
        <begin position="151"/>
        <end position="162"/>
    </location>
</feature>
<evidence type="ECO:0000313" key="2">
    <source>
        <dbReference type="EMBL" id="TKA38409.1"/>
    </source>
</evidence>
<name>A0A4V5N906_9PEZI</name>
<feature type="compositionally biased region" description="Basic residues" evidence="1">
    <location>
        <begin position="223"/>
        <end position="232"/>
    </location>
</feature>
<organism evidence="2 3">
    <name type="scientific">Friedmanniomyces endolithicus</name>
    <dbReference type="NCBI Taxonomy" id="329885"/>
    <lineage>
        <taxon>Eukaryota</taxon>
        <taxon>Fungi</taxon>
        <taxon>Dikarya</taxon>
        <taxon>Ascomycota</taxon>
        <taxon>Pezizomycotina</taxon>
        <taxon>Dothideomycetes</taxon>
        <taxon>Dothideomycetidae</taxon>
        <taxon>Mycosphaerellales</taxon>
        <taxon>Teratosphaeriaceae</taxon>
        <taxon>Friedmanniomyces</taxon>
    </lineage>
</organism>
<dbReference type="EMBL" id="NAJP01000045">
    <property type="protein sequence ID" value="TKA38409.1"/>
    <property type="molecule type" value="Genomic_DNA"/>
</dbReference>
<reference evidence="2 3" key="1">
    <citation type="submission" date="2017-03" db="EMBL/GenBank/DDBJ databases">
        <title>Genomes of endolithic fungi from Antarctica.</title>
        <authorList>
            <person name="Coleine C."/>
            <person name="Masonjones S."/>
            <person name="Stajich J.E."/>
        </authorList>
    </citation>
    <scope>NUCLEOTIDE SEQUENCE [LARGE SCALE GENOMIC DNA]</scope>
    <source>
        <strain evidence="2 3">CCFEE 5311</strain>
    </source>
</reference>
<feature type="compositionally biased region" description="Basic and acidic residues" evidence="1">
    <location>
        <begin position="180"/>
        <end position="193"/>
    </location>
</feature>
<comment type="caution">
    <text evidence="2">The sequence shown here is derived from an EMBL/GenBank/DDBJ whole genome shotgun (WGS) entry which is preliminary data.</text>
</comment>
<protein>
    <submittedName>
        <fullName evidence="2">Uncharacterized protein</fullName>
    </submittedName>
</protein>
<evidence type="ECO:0000256" key="1">
    <source>
        <dbReference type="SAM" id="MobiDB-lite"/>
    </source>
</evidence>